<keyword evidence="2" id="KW-1185">Reference proteome</keyword>
<dbReference type="AlphaFoldDB" id="A0A3Q7IUM6"/>
<evidence type="ECO:0000313" key="1">
    <source>
        <dbReference type="EnsemblPlants" id="Solyc11g028208.1.1"/>
    </source>
</evidence>
<dbReference type="Proteomes" id="UP000004994">
    <property type="component" value="Chromosome 11"/>
</dbReference>
<dbReference type="InParanoid" id="A0A3Q7IUM6"/>
<dbReference type="Gramene" id="Solyc11g028208.1.1">
    <property type="protein sequence ID" value="Solyc11g028208.1.1"/>
    <property type="gene ID" value="Solyc11g028208.1"/>
</dbReference>
<accession>A0A3Q7IUM6</accession>
<reference evidence="1" key="2">
    <citation type="submission" date="2019-01" db="UniProtKB">
        <authorList>
            <consortium name="EnsemblPlants"/>
        </authorList>
    </citation>
    <scope>IDENTIFICATION</scope>
    <source>
        <strain evidence="1">cv. Heinz 1706</strain>
    </source>
</reference>
<name>A0A3Q7IUM6_SOLLC</name>
<protein>
    <submittedName>
        <fullName evidence="1">Uncharacterized protein</fullName>
    </submittedName>
</protein>
<dbReference type="EnsemblPlants" id="Solyc11g028208.1.1">
    <property type="protein sequence ID" value="Solyc11g028208.1.1"/>
    <property type="gene ID" value="Solyc11g028208.1"/>
</dbReference>
<proteinExistence type="predicted"/>
<organism evidence="1">
    <name type="scientific">Solanum lycopersicum</name>
    <name type="common">Tomato</name>
    <name type="synonym">Lycopersicon esculentum</name>
    <dbReference type="NCBI Taxonomy" id="4081"/>
    <lineage>
        <taxon>Eukaryota</taxon>
        <taxon>Viridiplantae</taxon>
        <taxon>Streptophyta</taxon>
        <taxon>Embryophyta</taxon>
        <taxon>Tracheophyta</taxon>
        <taxon>Spermatophyta</taxon>
        <taxon>Magnoliopsida</taxon>
        <taxon>eudicotyledons</taxon>
        <taxon>Gunneridae</taxon>
        <taxon>Pentapetalae</taxon>
        <taxon>asterids</taxon>
        <taxon>lamiids</taxon>
        <taxon>Solanales</taxon>
        <taxon>Solanaceae</taxon>
        <taxon>Solanoideae</taxon>
        <taxon>Solaneae</taxon>
        <taxon>Solanum</taxon>
        <taxon>Solanum subgen. Lycopersicon</taxon>
    </lineage>
</organism>
<evidence type="ECO:0000313" key="2">
    <source>
        <dbReference type="Proteomes" id="UP000004994"/>
    </source>
</evidence>
<sequence length="62" mass="7402">MKHDVERICGQCLECKQAKSTTKPQDAKKREKEMMHIQAKVTESIEKTIQRWPFERIEGERK</sequence>
<reference evidence="1" key="1">
    <citation type="journal article" date="2012" name="Nature">
        <title>The tomato genome sequence provides insights into fleshy fruit evolution.</title>
        <authorList>
            <consortium name="Tomato Genome Consortium"/>
        </authorList>
    </citation>
    <scope>NUCLEOTIDE SEQUENCE [LARGE SCALE GENOMIC DNA]</scope>
    <source>
        <strain evidence="1">cv. Heinz 1706</strain>
    </source>
</reference>